<dbReference type="GeneID" id="54459032"/>
<evidence type="ECO:0000313" key="2">
    <source>
        <dbReference type="EMBL" id="KAF2809079.1"/>
    </source>
</evidence>
<reference evidence="2 4" key="1">
    <citation type="journal article" date="2020" name="Stud. Mycol.">
        <title>101 Dothideomycetes genomes: a test case for predicting lifestyles and emergence of pathogens.</title>
        <authorList>
            <person name="Haridas S."/>
            <person name="Albert R."/>
            <person name="Binder M."/>
            <person name="Bloem J."/>
            <person name="Labutti K."/>
            <person name="Salamov A."/>
            <person name="Andreopoulos B."/>
            <person name="Baker S."/>
            <person name="Barry K."/>
            <person name="Bills G."/>
            <person name="Bluhm B."/>
            <person name="Cannon C."/>
            <person name="Castanera R."/>
            <person name="Culley D."/>
            <person name="Daum C."/>
            <person name="Ezra D."/>
            <person name="Gonzalez J."/>
            <person name="Henrissat B."/>
            <person name="Kuo A."/>
            <person name="Liang C."/>
            <person name="Lipzen A."/>
            <person name="Lutzoni F."/>
            <person name="Magnuson J."/>
            <person name="Mondo S."/>
            <person name="Nolan M."/>
            <person name="Ohm R."/>
            <person name="Pangilinan J."/>
            <person name="Park H.-J."/>
            <person name="Ramirez L."/>
            <person name="Alfaro M."/>
            <person name="Sun H."/>
            <person name="Tritt A."/>
            <person name="Yoshinaga Y."/>
            <person name="Zwiers L.-H."/>
            <person name="Turgeon B."/>
            <person name="Goodwin S."/>
            <person name="Spatafora J."/>
            <person name="Crous P."/>
            <person name="Grigoriev I."/>
        </authorList>
    </citation>
    <scope>NUCLEOTIDE SEQUENCE</scope>
    <source>
        <strain evidence="2 4">CBS 304.34</strain>
    </source>
</reference>
<gene>
    <name evidence="2 4" type="ORF">BDZ99DRAFT_44992</name>
</gene>
<reference evidence="4" key="3">
    <citation type="submission" date="2025-04" db="UniProtKB">
        <authorList>
            <consortium name="RefSeq"/>
        </authorList>
    </citation>
    <scope>IDENTIFICATION</scope>
    <source>
        <strain evidence="4">CBS 304.34</strain>
    </source>
</reference>
<proteinExistence type="predicted"/>
<reference evidence="4" key="2">
    <citation type="submission" date="2020-04" db="EMBL/GenBank/DDBJ databases">
        <authorList>
            <consortium name="NCBI Genome Project"/>
        </authorList>
    </citation>
    <scope>NUCLEOTIDE SEQUENCE</scope>
    <source>
        <strain evidence="4">CBS 304.34</strain>
    </source>
</reference>
<keyword evidence="3" id="KW-1185">Reference proteome</keyword>
<feature type="region of interest" description="Disordered" evidence="1">
    <location>
        <begin position="150"/>
        <end position="185"/>
    </location>
</feature>
<evidence type="ECO:0000313" key="3">
    <source>
        <dbReference type="Proteomes" id="UP000504636"/>
    </source>
</evidence>
<dbReference type="AlphaFoldDB" id="A0A6A6YKK2"/>
<accession>A0A6A6YKK2</accession>
<evidence type="ECO:0000256" key="1">
    <source>
        <dbReference type="SAM" id="MobiDB-lite"/>
    </source>
</evidence>
<organism evidence="2">
    <name type="scientific">Mytilinidion resinicola</name>
    <dbReference type="NCBI Taxonomy" id="574789"/>
    <lineage>
        <taxon>Eukaryota</taxon>
        <taxon>Fungi</taxon>
        <taxon>Dikarya</taxon>
        <taxon>Ascomycota</taxon>
        <taxon>Pezizomycotina</taxon>
        <taxon>Dothideomycetes</taxon>
        <taxon>Pleosporomycetidae</taxon>
        <taxon>Mytilinidiales</taxon>
        <taxon>Mytilinidiaceae</taxon>
        <taxon>Mytilinidion</taxon>
    </lineage>
</organism>
<sequence length="492" mass="54410">MFVLGGGSVGTIGLYMRLCVKFVRGSKKKQRFGRGSLTGVPARAESARQACSYGESLTYKVKAVSEILPTRIVDITEGLARSNSLILVSHLCAPFVHALIVARMTTTSSRGPLDNGGPYDKEFFVFKKPMVAEGRELNYLGVAFESPQKGSSGRFTPKGPGQAQPPAVIPTNNAQGRKYGSPCPWPKDLLTTPGNTLYPNEATEAIGVEKILQNVIGNDTKTTLLDTIAFALNVHKDDLDTTVIPIMRRWTMEDPENAIEDLLPNIEYRLRLIDLLDHLPELARGKPKILYIATNLIACSGLSLARVEELDVQLKVEGGDPTDTVNLKLGTSVYKVKNSTLKGKYQSDVVMCMSYRKVAYMRLKEGDSPYSSPWWQFWAKRYDAKVLDLAHRYEDEDGTKHYFWIDHHDAEGQVPAFMGSNGNQTTEDMGTSASELKQNATENCDGKQGMQQETGIFEDATIYKGPGDFSHNDFGLPRGFFDDGIDPNQETE</sequence>
<protein>
    <submittedName>
        <fullName evidence="2 4">Uncharacterized protein</fullName>
    </submittedName>
</protein>
<dbReference type="OrthoDB" id="3797138at2759"/>
<name>A0A6A6YKK2_9PEZI</name>
<dbReference type="Proteomes" id="UP000504636">
    <property type="component" value="Unplaced"/>
</dbReference>
<dbReference type="RefSeq" id="XP_033576043.1">
    <property type="nucleotide sequence ID" value="XM_033718139.1"/>
</dbReference>
<dbReference type="EMBL" id="MU003702">
    <property type="protein sequence ID" value="KAF2809079.1"/>
    <property type="molecule type" value="Genomic_DNA"/>
</dbReference>
<evidence type="ECO:0000313" key="4">
    <source>
        <dbReference type="RefSeq" id="XP_033576043.1"/>
    </source>
</evidence>